<evidence type="ECO:0000313" key="2">
    <source>
        <dbReference type="EMBL" id="ARU93572.1"/>
    </source>
</evidence>
<evidence type="ECO:0000256" key="1">
    <source>
        <dbReference type="SAM" id="MobiDB-lite"/>
    </source>
</evidence>
<proteinExistence type="predicted"/>
<sequence length="83" mass="9483">MLVLYPHRNKPHSDVFNSTRNGTKIMTQEKYPYLKTDFTFHDLEARAISDTEGSLEQKPVISGDRGPGENLENKQKNNAIHVI</sequence>
<dbReference type="Proteomes" id="UP000195814">
    <property type="component" value="Chromosome"/>
</dbReference>
<name>A0A1Y0LHP9_TATCI</name>
<gene>
    <name evidence="2" type="ORF">A7K98_07150</name>
    <name evidence="3" type="ORF">A7K99_07150</name>
</gene>
<organism evidence="2 5">
    <name type="scientific">Tatumella citrea</name>
    <name type="common">Pantoea citrea</name>
    <dbReference type="NCBI Taxonomy" id="53336"/>
    <lineage>
        <taxon>Bacteria</taxon>
        <taxon>Pseudomonadati</taxon>
        <taxon>Pseudomonadota</taxon>
        <taxon>Gammaproteobacteria</taxon>
        <taxon>Enterobacterales</taxon>
        <taxon>Erwiniaceae</taxon>
        <taxon>Tatumella</taxon>
    </lineage>
</organism>
<protein>
    <submittedName>
        <fullName evidence="2">Uncharacterized protein</fullName>
    </submittedName>
</protein>
<feature type="region of interest" description="Disordered" evidence="1">
    <location>
        <begin position="51"/>
        <end position="83"/>
    </location>
</feature>
<evidence type="ECO:0000313" key="4">
    <source>
        <dbReference type="Proteomes" id="UP000195729"/>
    </source>
</evidence>
<dbReference type="EMBL" id="CP015579">
    <property type="protein sequence ID" value="ARU93572.1"/>
    <property type="molecule type" value="Genomic_DNA"/>
</dbReference>
<reference evidence="4 5" key="1">
    <citation type="submission" date="2016-05" db="EMBL/GenBank/DDBJ databases">
        <title>Complete genome sequence of two 2,5-diketo-D-glunonic acid producing strain Tatumella citrea.</title>
        <authorList>
            <person name="Duan C."/>
            <person name="Yang J."/>
            <person name="Yang S."/>
        </authorList>
    </citation>
    <scope>NUCLEOTIDE SEQUENCE [LARGE SCALE GENOMIC DNA]</scope>
    <source>
        <strain evidence="3 4">ATCC 39140</strain>
        <strain evidence="2 5">DSM 13699</strain>
    </source>
</reference>
<dbReference type="EMBL" id="CP015581">
    <property type="protein sequence ID" value="ARU97611.1"/>
    <property type="molecule type" value="Genomic_DNA"/>
</dbReference>
<accession>A0A1Y0LHP9</accession>
<evidence type="ECO:0000313" key="5">
    <source>
        <dbReference type="Proteomes" id="UP000195814"/>
    </source>
</evidence>
<keyword evidence="4" id="KW-1185">Reference proteome</keyword>
<dbReference type="AlphaFoldDB" id="A0A1Y0LHP9"/>
<evidence type="ECO:0000313" key="3">
    <source>
        <dbReference type="EMBL" id="ARU97611.1"/>
    </source>
</evidence>
<dbReference type="KEGG" id="tci:A7K98_07150"/>
<dbReference type="Proteomes" id="UP000195729">
    <property type="component" value="Chromosome"/>
</dbReference>